<dbReference type="EMBL" id="UYWY01020811">
    <property type="protein sequence ID" value="VDM42617.1"/>
    <property type="molecule type" value="Genomic_DNA"/>
</dbReference>
<reference evidence="2 3" key="2">
    <citation type="submission" date="2018-11" db="EMBL/GenBank/DDBJ databases">
        <authorList>
            <consortium name="Pathogen Informatics"/>
        </authorList>
    </citation>
    <scope>NUCLEOTIDE SEQUENCE [LARGE SCALE GENOMIC DNA]</scope>
</reference>
<feature type="transmembrane region" description="Helical" evidence="1">
    <location>
        <begin position="89"/>
        <end position="111"/>
    </location>
</feature>
<evidence type="ECO:0000313" key="4">
    <source>
        <dbReference type="WBParaSite" id="TCNE_0001129601-mRNA-1"/>
    </source>
</evidence>
<evidence type="ECO:0000313" key="3">
    <source>
        <dbReference type="Proteomes" id="UP000050794"/>
    </source>
</evidence>
<organism evidence="3 4">
    <name type="scientific">Toxocara canis</name>
    <name type="common">Canine roundworm</name>
    <dbReference type="NCBI Taxonomy" id="6265"/>
    <lineage>
        <taxon>Eukaryota</taxon>
        <taxon>Metazoa</taxon>
        <taxon>Ecdysozoa</taxon>
        <taxon>Nematoda</taxon>
        <taxon>Chromadorea</taxon>
        <taxon>Rhabditida</taxon>
        <taxon>Spirurina</taxon>
        <taxon>Ascaridomorpha</taxon>
        <taxon>Ascaridoidea</taxon>
        <taxon>Toxocaridae</taxon>
        <taxon>Toxocara</taxon>
    </lineage>
</organism>
<proteinExistence type="predicted"/>
<accession>A0A183US26</accession>
<sequence length="412" mass="47024">MVTQPKQYDALRARVWLMVGGQMGLHHLYLDEPLEAFVYFATAGLFLLGIFFDVFAIHTIVRRRNALLRQSQDREGLDERLVSCSLKRFVAQFVFGYWIGLVYGLAALFALPENRPTLLSLIIAAAVCKGVYVVGNARRQRRNLFFIWAAAFSASFVRILEMCLLRTVLFASLSATLLGNRSARAVPIGSRRFTCKTYLLLCTVYCTALLALAVGVSQRVFDRRIVVISATHHSRISSSIGLILYNRYVESQLNKSIFSRGARIEYVPVNQRRNQQTAAFNLNNAKKKESSDSWWWRELGSASSENENTLVDYLTVLTADYLRAEALARMSQRGEGKFEPARWTAWRMLAIYREHPEKCGDLRAESRRKQPKCAWQDDAGQFTGERRARGLIECLLEWSVVQNVREDRIALE</sequence>
<feature type="transmembrane region" description="Helical" evidence="1">
    <location>
        <begin position="117"/>
        <end position="134"/>
    </location>
</feature>
<dbReference type="PANTHER" id="PTHR44733">
    <property type="entry name" value="DNAJ HOMOLOG SUBFAMILY C MEMBER 22"/>
    <property type="match status" value="1"/>
</dbReference>
<feature type="transmembrane region" description="Helical" evidence="1">
    <location>
        <begin position="36"/>
        <end position="61"/>
    </location>
</feature>
<dbReference type="AlphaFoldDB" id="A0A183US26"/>
<keyword evidence="1" id="KW-0472">Membrane</keyword>
<dbReference type="PANTHER" id="PTHR44733:SF1">
    <property type="entry name" value="DNAJ HOMOLOG SUBFAMILY C MEMBER 22"/>
    <property type="match status" value="1"/>
</dbReference>
<gene>
    <name evidence="2" type="ORF">TCNE_LOCUS11296</name>
</gene>
<keyword evidence="1" id="KW-1133">Transmembrane helix</keyword>
<feature type="transmembrane region" description="Helical" evidence="1">
    <location>
        <begin position="198"/>
        <end position="216"/>
    </location>
</feature>
<dbReference type="Proteomes" id="UP000050794">
    <property type="component" value="Unassembled WGS sequence"/>
</dbReference>
<keyword evidence="1" id="KW-0812">Transmembrane</keyword>
<name>A0A183US26_TOXCA</name>
<evidence type="ECO:0000313" key="2">
    <source>
        <dbReference type="EMBL" id="VDM42617.1"/>
    </source>
</evidence>
<protein>
    <submittedName>
        <fullName evidence="4">TM2 domain-containing protein</fullName>
    </submittedName>
</protein>
<evidence type="ECO:0000256" key="1">
    <source>
        <dbReference type="SAM" id="Phobius"/>
    </source>
</evidence>
<keyword evidence="3" id="KW-1185">Reference proteome</keyword>
<reference evidence="4" key="1">
    <citation type="submission" date="2016-06" db="UniProtKB">
        <authorList>
            <consortium name="WormBaseParasite"/>
        </authorList>
    </citation>
    <scope>IDENTIFICATION</scope>
</reference>
<dbReference type="GO" id="GO:0016020">
    <property type="term" value="C:membrane"/>
    <property type="evidence" value="ECO:0007669"/>
    <property type="project" value="TreeGrafter"/>
</dbReference>
<dbReference type="WBParaSite" id="TCNE_0001129601-mRNA-1">
    <property type="protein sequence ID" value="TCNE_0001129601-mRNA-1"/>
    <property type="gene ID" value="TCNE_0001129601"/>
</dbReference>